<keyword evidence="3" id="KW-1185">Reference proteome</keyword>
<dbReference type="eggNOG" id="COG2226">
    <property type="taxonomic scope" value="Bacteria"/>
</dbReference>
<sequence>MSDAYSYNVEQIKEHYELEKSLAKRLRNSTKQERQYLYTELYDELFTKIYFLPQLSVKADPAAAAWIVAQRMQLIESFLIPDLIFLEIGPGDCTLSLEITKHVKKVYALDVSNEITKNLAMPDNFELIISDGCSIPLPDNSVNLAYSHQLMEHLHPDDAVEQLQAVCRTLVPGGTYICITPNRLSGPHDVSQYFDEVATGFHLKEYLLSELYQLFCTAGFSKVSLYKSYKTTHLQIPLSSLTMWLFVAIESFLQILPFPLRRKIASLPMLFRGMTVVGVK</sequence>
<dbReference type="RefSeq" id="WP_015162869.1">
    <property type="nucleotide sequence ID" value="NC_019697.1"/>
</dbReference>
<keyword evidence="2" id="KW-0489">Methyltransferase</keyword>
<feature type="domain" description="Methyltransferase type 11" evidence="1">
    <location>
        <begin position="86"/>
        <end position="178"/>
    </location>
</feature>
<dbReference type="Proteomes" id="UP000010366">
    <property type="component" value="Chromosome"/>
</dbReference>
<evidence type="ECO:0000313" key="2">
    <source>
        <dbReference type="EMBL" id="AFY96794.1"/>
    </source>
</evidence>
<dbReference type="KEGG" id="cmp:Cha6605_5948"/>
<keyword evidence="2" id="KW-0808">Transferase</keyword>
<dbReference type="GO" id="GO:0008757">
    <property type="term" value="F:S-adenosylmethionine-dependent methyltransferase activity"/>
    <property type="evidence" value="ECO:0007669"/>
    <property type="project" value="InterPro"/>
</dbReference>
<accession>K9URD3</accession>
<gene>
    <name evidence="2" type="ORF">Cha6605_5948</name>
</gene>
<dbReference type="STRING" id="1173020.Cha6605_5948"/>
<organism evidence="2 3">
    <name type="scientific">Chamaesiphon minutus (strain ATCC 27169 / PCC 6605)</name>
    <dbReference type="NCBI Taxonomy" id="1173020"/>
    <lineage>
        <taxon>Bacteria</taxon>
        <taxon>Bacillati</taxon>
        <taxon>Cyanobacteriota</taxon>
        <taxon>Cyanophyceae</taxon>
        <taxon>Gomontiellales</taxon>
        <taxon>Chamaesiphonaceae</taxon>
        <taxon>Chamaesiphon</taxon>
    </lineage>
</organism>
<dbReference type="InterPro" id="IPR013216">
    <property type="entry name" value="Methyltransf_11"/>
</dbReference>
<dbReference type="InterPro" id="IPR029063">
    <property type="entry name" value="SAM-dependent_MTases_sf"/>
</dbReference>
<evidence type="ECO:0000259" key="1">
    <source>
        <dbReference type="Pfam" id="PF08241"/>
    </source>
</evidence>
<dbReference type="Gene3D" id="3.40.50.150">
    <property type="entry name" value="Vaccinia Virus protein VP39"/>
    <property type="match status" value="1"/>
</dbReference>
<reference evidence="2 3" key="1">
    <citation type="submission" date="2012-05" db="EMBL/GenBank/DDBJ databases">
        <title>Finished chromosome of genome of Chamaesiphon sp. PCC 6605.</title>
        <authorList>
            <consortium name="US DOE Joint Genome Institute"/>
            <person name="Gugger M."/>
            <person name="Coursin T."/>
            <person name="Rippka R."/>
            <person name="Tandeau De Marsac N."/>
            <person name="Huntemann M."/>
            <person name="Wei C.-L."/>
            <person name="Han J."/>
            <person name="Detter J.C."/>
            <person name="Han C."/>
            <person name="Tapia R."/>
            <person name="Chen A."/>
            <person name="Kyrpides N."/>
            <person name="Mavromatis K."/>
            <person name="Markowitz V."/>
            <person name="Szeto E."/>
            <person name="Ivanova N."/>
            <person name="Pagani I."/>
            <person name="Pati A."/>
            <person name="Goodwin L."/>
            <person name="Nordberg H.P."/>
            <person name="Cantor M.N."/>
            <person name="Hua S.X."/>
            <person name="Woyke T."/>
            <person name="Kerfeld C.A."/>
        </authorList>
    </citation>
    <scope>NUCLEOTIDE SEQUENCE [LARGE SCALE GENOMIC DNA]</scope>
    <source>
        <strain evidence="3">ATCC 27169 / PCC 6605</strain>
    </source>
</reference>
<dbReference type="AlphaFoldDB" id="K9URD3"/>
<dbReference type="EMBL" id="CP003600">
    <property type="protein sequence ID" value="AFY96794.1"/>
    <property type="molecule type" value="Genomic_DNA"/>
</dbReference>
<dbReference type="GO" id="GO:0032259">
    <property type="term" value="P:methylation"/>
    <property type="evidence" value="ECO:0007669"/>
    <property type="project" value="UniProtKB-KW"/>
</dbReference>
<dbReference type="Pfam" id="PF08241">
    <property type="entry name" value="Methyltransf_11"/>
    <property type="match status" value="1"/>
</dbReference>
<dbReference type="HOGENOM" id="CLU_076335_0_0_3"/>
<dbReference type="SUPFAM" id="SSF53335">
    <property type="entry name" value="S-adenosyl-L-methionine-dependent methyltransferases"/>
    <property type="match status" value="1"/>
</dbReference>
<proteinExistence type="predicted"/>
<evidence type="ECO:0000313" key="3">
    <source>
        <dbReference type="Proteomes" id="UP000010366"/>
    </source>
</evidence>
<keyword evidence="2" id="KW-0830">Ubiquinone</keyword>
<dbReference type="CDD" id="cd02440">
    <property type="entry name" value="AdoMet_MTases"/>
    <property type="match status" value="1"/>
</dbReference>
<dbReference type="PATRIC" id="fig|1173020.3.peg.6847"/>
<name>K9URD3_CHAP6</name>
<protein>
    <submittedName>
        <fullName evidence="2">Methylase involved in ubiquinone/menaquinone biosynthesis</fullName>
    </submittedName>
</protein>